<keyword evidence="9" id="KW-0066">ATP synthesis</keyword>
<protein>
    <submittedName>
        <fullName evidence="10">ATP synthase F1, H+-transporting two-sector ATPase gamma subunit</fullName>
    </submittedName>
</protein>
<dbReference type="Gene3D" id="3.40.1380.10">
    <property type="match status" value="1"/>
</dbReference>
<comment type="function">
    <text evidence="1">Produces ATP from ADP in the presence of a proton gradient across the membrane. The gamma chain is believed to be important in regulating ATPase activity and the flow of protons through the CF(0) complex.</text>
</comment>
<dbReference type="Proteomes" id="UP000000639">
    <property type="component" value="Chromosome"/>
</dbReference>
<evidence type="ECO:0000256" key="5">
    <source>
        <dbReference type="ARBA" id="ARBA00022781"/>
    </source>
</evidence>
<dbReference type="OrthoDB" id="9812769at2"/>
<evidence type="ECO:0000256" key="3">
    <source>
        <dbReference type="ARBA" id="ARBA00007681"/>
    </source>
</evidence>
<evidence type="ECO:0000256" key="6">
    <source>
        <dbReference type="ARBA" id="ARBA00023065"/>
    </source>
</evidence>
<dbReference type="HOGENOM" id="CLU_050669_1_0_6"/>
<dbReference type="eggNOG" id="COG0224">
    <property type="taxonomic scope" value="Bacteria"/>
</dbReference>
<dbReference type="PANTHER" id="PTHR11693:SF22">
    <property type="entry name" value="ATP SYNTHASE SUBUNIT GAMMA, MITOCHONDRIAL"/>
    <property type="match status" value="1"/>
</dbReference>
<dbReference type="RefSeq" id="WP_011768887.1">
    <property type="nucleotide sequence ID" value="NC_008709.1"/>
</dbReference>
<dbReference type="EMBL" id="CP000510">
    <property type="protein sequence ID" value="ABM02328.1"/>
    <property type="molecule type" value="Genomic_DNA"/>
</dbReference>
<keyword evidence="7" id="KW-0472">Membrane</keyword>
<evidence type="ECO:0000313" key="11">
    <source>
        <dbReference type="Proteomes" id="UP000000639"/>
    </source>
</evidence>
<keyword evidence="8" id="KW-0139">CF(1)</keyword>
<evidence type="ECO:0000256" key="1">
    <source>
        <dbReference type="ARBA" id="ARBA00003456"/>
    </source>
</evidence>
<dbReference type="InterPro" id="IPR035968">
    <property type="entry name" value="ATP_synth_F1_ATPase_gsu"/>
</dbReference>
<dbReference type="GO" id="GO:0045259">
    <property type="term" value="C:proton-transporting ATP synthase complex"/>
    <property type="evidence" value="ECO:0007669"/>
    <property type="project" value="UniProtKB-KW"/>
</dbReference>
<dbReference type="SUPFAM" id="SSF52943">
    <property type="entry name" value="ATP synthase (F1-ATPase), gamma subunit"/>
    <property type="match status" value="1"/>
</dbReference>
<name>A1SS63_PSYIN</name>
<dbReference type="AlphaFoldDB" id="A1SS63"/>
<dbReference type="GO" id="GO:0046933">
    <property type="term" value="F:proton-transporting ATP synthase activity, rotational mechanism"/>
    <property type="evidence" value="ECO:0007669"/>
    <property type="project" value="InterPro"/>
</dbReference>
<evidence type="ECO:0000256" key="4">
    <source>
        <dbReference type="ARBA" id="ARBA00022448"/>
    </source>
</evidence>
<sequence length="295" mass="33204">MSDSIDSSDVLKRKINSASDLHSVVRSMKAMAAANVGQYENAVEALNDYYRTVQLGLFTCFHQYQPVPDLQPRKACIGVLVFGSDQGLVGQFNDLLADFVLATLGKRPEQKIVYCIGERLQSRLSESTLNLAAGFILPKSINAIPPLIGEMLLKMESLRAQGQISEVIIFHNKPVSRTIYQPFSHRLLPLDDIWQKDLQSITWPSNSLPEVINASEETLLAFIHEYLFVSLYRACAESLASENASRLSTMLRAEKTINELVEVMKGRFHLLRQNSIDEELFDLIAGFELFKKSDY</sequence>
<keyword evidence="11" id="KW-1185">Reference proteome</keyword>
<dbReference type="NCBIfam" id="TIGR03323">
    <property type="entry name" value="alt_F1F0_F1_gam"/>
    <property type="match status" value="1"/>
</dbReference>
<gene>
    <name evidence="10" type="ordered locus">Ping_0471</name>
</gene>
<dbReference type="KEGG" id="pin:Ping_0471"/>
<dbReference type="Gene3D" id="1.10.287.80">
    <property type="entry name" value="ATP synthase, gamma subunit, helix hairpin domain"/>
    <property type="match status" value="1"/>
</dbReference>
<evidence type="ECO:0000256" key="2">
    <source>
        <dbReference type="ARBA" id="ARBA00004170"/>
    </source>
</evidence>
<comment type="subcellular location">
    <subcellularLocation>
        <location evidence="2">Membrane</location>
        <topology evidence="2">Peripheral membrane protein</topology>
    </subcellularLocation>
</comment>
<keyword evidence="4" id="KW-0813">Transport</keyword>
<comment type="similarity">
    <text evidence="3">Belongs to the ATPase gamma chain family.</text>
</comment>
<proteinExistence type="inferred from homology"/>
<evidence type="ECO:0000256" key="9">
    <source>
        <dbReference type="ARBA" id="ARBA00023310"/>
    </source>
</evidence>
<dbReference type="InterPro" id="IPR000131">
    <property type="entry name" value="ATP_synth_F1_gsu"/>
</dbReference>
<dbReference type="PRINTS" id="PR00126">
    <property type="entry name" value="ATPASEGAMMA"/>
</dbReference>
<dbReference type="PANTHER" id="PTHR11693">
    <property type="entry name" value="ATP SYNTHASE GAMMA CHAIN"/>
    <property type="match status" value="1"/>
</dbReference>
<evidence type="ECO:0000313" key="10">
    <source>
        <dbReference type="EMBL" id="ABM02328.1"/>
    </source>
</evidence>
<evidence type="ECO:0000256" key="8">
    <source>
        <dbReference type="ARBA" id="ARBA00023196"/>
    </source>
</evidence>
<accession>A1SS63</accession>
<dbReference type="Pfam" id="PF00231">
    <property type="entry name" value="ATP-synt"/>
    <property type="match status" value="1"/>
</dbReference>
<dbReference type="CDD" id="cd12151">
    <property type="entry name" value="F1-ATPase_gamma"/>
    <property type="match status" value="1"/>
</dbReference>
<keyword evidence="6" id="KW-0406">Ion transport</keyword>
<evidence type="ECO:0000256" key="7">
    <source>
        <dbReference type="ARBA" id="ARBA00023136"/>
    </source>
</evidence>
<organism evidence="10 11">
    <name type="scientific">Psychromonas ingrahamii (strain DSM 17664 / CCUG 51855 / 37)</name>
    <dbReference type="NCBI Taxonomy" id="357804"/>
    <lineage>
        <taxon>Bacteria</taxon>
        <taxon>Pseudomonadati</taxon>
        <taxon>Pseudomonadota</taxon>
        <taxon>Gammaproteobacteria</taxon>
        <taxon>Alteromonadales</taxon>
        <taxon>Psychromonadaceae</taxon>
        <taxon>Psychromonas</taxon>
    </lineage>
</organism>
<reference evidence="10 11" key="1">
    <citation type="submission" date="2007-01" db="EMBL/GenBank/DDBJ databases">
        <title>Complete sequence of Psychromonas ingrahamii 37.</title>
        <authorList>
            <consortium name="US DOE Joint Genome Institute"/>
            <person name="Copeland A."/>
            <person name="Lucas S."/>
            <person name="Lapidus A."/>
            <person name="Barry K."/>
            <person name="Detter J.C."/>
            <person name="Glavina del Rio T."/>
            <person name="Hammon N."/>
            <person name="Israni S."/>
            <person name="Dalin E."/>
            <person name="Tice H."/>
            <person name="Pitluck S."/>
            <person name="Thompson L.S."/>
            <person name="Brettin T."/>
            <person name="Bruce D."/>
            <person name="Han C."/>
            <person name="Tapia R."/>
            <person name="Schmutz J."/>
            <person name="Larimer F."/>
            <person name="Land M."/>
            <person name="Hauser L."/>
            <person name="Kyrpides N."/>
            <person name="Ivanova N."/>
            <person name="Staley J."/>
            <person name="Richardson P."/>
        </authorList>
    </citation>
    <scope>NUCLEOTIDE SEQUENCE [LARGE SCALE GENOMIC DNA]</scope>
    <source>
        <strain evidence="10 11">37</strain>
    </source>
</reference>
<keyword evidence="5" id="KW-0375">Hydrogen ion transport</keyword>
<dbReference type="InterPro" id="IPR017709">
    <property type="entry name" value="Alt_ATP_synth_F1_gsu"/>
</dbReference>
<dbReference type="STRING" id="357804.Ping_0471"/>